<dbReference type="AlphaFoldDB" id="A0ABD0RTU3"/>
<feature type="chain" id="PRO_5044779938" description="Secreted protein" evidence="1">
    <location>
        <begin position="27"/>
        <end position="54"/>
    </location>
</feature>
<evidence type="ECO:0000313" key="3">
    <source>
        <dbReference type="Proteomes" id="UP001529510"/>
    </source>
</evidence>
<feature type="non-terminal residue" evidence="2">
    <location>
        <position position="54"/>
    </location>
</feature>
<dbReference type="Proteomes" id="UP001529510">
    <property type="component" value="Unassembled WGS sequence"/>
</dbReference>
<gene>
    <name evidence="2" type="ORF">M9458_005155</name>
</gene>
<proteinExistence type="predicted"/>
<dbReference type="EMBL" id="JAMKFB020000002">
    <property type="protein sequence ID" value="KAL0201968.1"/>
    <property type="molecule type" value="Genomic_DNA"/>
</dbReference>
<protein>
    <recommendedName>
        <fullName evidence="4">Secreted protein</fullName>
    </recommendedName>
</protein>
<reference evidence="2 3" key="1">
    <citation type="submission" date="2024-05" db="EMBL/GenBank/DDBJ databases">
        <title>Genome sequencing and assembly of Indian major carp, Cirrhinus mrigala (Hamilton, 1822).</title>
        <authorList>
            <person name="Mohindra V."/>
            <person name="Chowdhury L.M."/>
            <person name="Lal K."/>
            <person name="Jena J.K."/>
        </authorList>
    </citation>
    <scope>NUCLEOTIDE SEQUENCE [LARGE SCALE GENOMIC DNA]</scope>
    <source>
        <strain evidence="2">CM1030</strain>
        <tissue evidence="2">Blood</tissue>
    </source>
</reference>
<evidence type="ECO:0000313" key="2">
    <source>
        <dbReference type="EMBL" id="KAL0201968.1"/>
    </source>
</evidence>
<feature type="non-terminal residue" evidence="2">
    <location>
        <position position="1"/>
    </location>
</feature>
<evidence type="ECO:0000256" key="1">
    <source>
        <dbReference type="SAM" id="SignalP"/>
    </source>
</evidence>
<keyword evidence="1" id="KW-0732">Signal</keyword>
<organism evidence="2 3">
    <name type="scientific">Cirrhinus mrigala</name>
    <name type="common">Mrigala</name>
    <dbReference type="NCBI Taxonomy" id="683832"/>
    <lineage>
        <taxon>Eukaryota</taxon>
        <taxon>Metazoa</taxon>
        <taxon>Chordata</taxon>
        <taxon>Craniata</taxon>
        <taxon>Vertebrata</taxon>
        <taxon>Euteleostomi</taxon>
        <taxon>Actinopterygii</taxon>
        <taxon>Neopterygii</taxon>
        <taxon>Teleostei</taxon>
        <taxon>Ostariophysi</taxon>
        <taxon>Cypriniformes</taxon>
        <taxon>Cyprinidae</taxon>
        <taxon>Labeoninae</taxon>
        <taxon>Labeonini</taxon>
        <taxon>Cirrhinus</taxon>
    </lineage>
</organism>
<keyword evidence="3" id="KW-1185">Reference proteome</keyword>
<accession>A0ABD0RTU3</accession>
<sequence length="54" mass="5567">QPPLPVSLSLSLSVCGVFIAAGCVCGSTDQTGGRWEYGFYGNHPNRPADAIGVT</sequence>
<comment type="caution">
    <text evidence="2">The sequence shown here is derived from an EMBL/GenBank/DDBJ whole genome shotgun (WGS) entry which is preliminary data.</text>
</comment>
<evidence type="ECO:0008006" key="4">
    <source>
        <dbReference type="Google" id="ProtNLM"/>
    </source>
</evidence>
<feature type="signal peptide" evidence="1">
    <location>
        <begin position="1"/>
        <end position="26"/>
    </location>
</feature>
<name>A0ABD0RTU3_CIRMR</name>